<dbReference type="GO" id="GO:0005829">
    <property type="term" value="C:cytosol"/>
    <property type="evidence" value="ECO:0007669"/>
    <property type="project" value="TreeGrafter"/>
</dbReference>
<dbReference type="InterPro" id="IPR011005">
    <property type="entry name" value="Dihydropteroate_synth-like_sf"/>
</dbReference>
<comment type="pathway">
    <text evidence="3">Cofactor biosynthesis; tetrahydrofolate biosynthesis; 7,8-dihydrofolate from 2-amino-4-hydroxy-6-hydroxymethyl-7,8-dihydropteridine diphosphate and 4-aminobenzoate: step 1/2.</text>
</comment>
<dbReference type="PROSITE" id="PS50972">
    <property type="entry name" value="PTERIN_BINDING"/>
    <property type="match status" value="1"/>
</dbReference>
<protein>
    <recommendedName>
        <fullName evidence="4">dihydropteroate synthase</fullName>
        <ecNumber evidence="4">2.5.1.15</ecNumber>
    </recommendedName>
</protein>
<evidence type="ECO:0000313" key="10">
    <source>
        <dbReference type="EMBL" id="SFV69298.1"/>
    </source>
</evidence>
<dbReference type="Pfam" id="PF00809">
    <property type="entry name" value="Pterin_bind"/>
    <property type="match status" value="1"/>
</dbReference>
<evidence type="ECO:0000259" key="9">
    <source>
        <dbReference type="PROSITE" id="PS50972"/>
    </source>
</evidence>
<name>A0A1W1CTU3_9ZZZZ</name>
<dbReference type="PANTHER" id="PTHR20941">
    <property type="entry name" value="FOLATE SYNTHESIS PROTEINS"/>
    <property type="match status" value="1"/>
</dbReference>
<proteinExistence type="predicted"/>
<evidence type="ECO:0000256" key="5">
    <source>
        <dbReference type="ARBA" id="ARBA00022679"/>
    </source>
</evidence>
<dbReference type="SUPFAM" id="SSF51717">
    <property type="entry name" value="Dihydropteroate synthetase-like"/>
    <property type="match status" value="1"/>
</dbReference>
<accession>A0A1W1CTU3</accession>
<dbReference type="EC" id="2.5.1.15" evidence="4"/>
<dbReference type="AlphaFoldDB" id="A0A1W1CTU3"/>
<evidence type="ECO:0000256" key="3">
    <source>
        <dbReference type="ARBA" id="ARBA00004763"/>
    </source>
</evidence>
<evidence type="ECO:0000256" key="8">
    <source>
        <dbReference type="ARBA" id="ARBA00022909"/>
    </source>
</evidence>
<dbReference type="InterPro" id="IPR000489">
    <property type="entry name" value="Pterin-binding_dom"/>
</dbReference>
<dbReference type="InterPro" id="IPR006390">
    <property type="entry name" value="DHP_synth_dom"/>
</dbReference>
<evidence type="ECO:0000256" key="2">
    <source>
        <dbReference type="ARBA" id="ARBA00001946"/>
    </source>
</evidence>
<keyword evidence="5 10" id="KW-0808">Transferase</keyword>
<dbReference type="GO" id="GO:0004156">
    <property type="term" value="F:dihydropteroate synthase activity"/>
    <property type="evidence" value="ECO:0007669"/>
    <property type="project" value="UniProtKB-EC"/>
</dbReference>
<evidence type="ECO:0000256" key="1">
    <source>
        <dbReference type="ARBA" id="ARBA00000012"/>
    </source>
</evidence>
<reference evidence="10" key="1">
    <citation type="submission" date="2016-10" db="EMBL/GenBank/DDBJ databases">
        <authorList>
            <person name="de Groot N.N."/>
        </authorList>
    </citation>
    <scope>NUCLEOTIDE SEQUENCE</scope>
</reference>
<dbReference type="GO" id="GO:0046654">
    <property type="term" value="P:tetrahydrofolate biosynthetic process"/>
    <property type="evidence" value="ECO:0007669"/>
    <property type="project" value="TreeGrafter"/>
</dbReference>
<gene>
    <name evidence="10" type="ORF">MNB_SM-4-822</name>
</gene>
<dbReference type="PANTHER" id="PTHR20941:SF1">
    <property type="entry name" value="FOLIC ACID SYNTHESIS PROTEIN FOL1"/>
    <property type="match status" value="1"/>
</dbReference>
<evidence type="ECO:0000256" key="6">
    <source>
        <dbReference type="ARBA" id="ARBA00022723"/>
    </source>
</evidence>
<evidence type="ECO:0000256" key="4">
    <source>
        <dbReference type="ARBA" id="ARBA00012458"/>
    </source>
</evidence>
<keyword evidence="7" id="KW-0460">Magnesium</keyword>
<sequence>MIVEHLSNSIDIKEYLKDINVDSGGISILSAKAKTHILKIKDLNVGGANILKQDALSIGADLAVPRGTVLAKTPTVECLLIATTSQLKTLAKKELAQPFGLKDLAHKLKEIVSIKMPTHVQVMGVINANDDSFYADSRFNAEEAVLKIESMIQEGASIIDIGGVSSAPNAKKVSAEEELSRVKPLLEMIKVKKLYEKVDFSIDSYEPIVIEQALNAGFKIVNDITGLVNDEVCKLCAKYSATVVIMHMLGTPQTMQDNPEYTNILDDVYRFLEARAKKAESFGIENIILDVGIGFGKTLNDNLQLIKHLEHFMSLGKPLLVGASRKSMIAKIDENREVNERLGGTLTLHLEALKNGASILRVHDVLEHSQAIKLQEALNKV</sequence>
<organism evidence="10">
    <name type="scientific">hydrothermal vent metagenome</name>
    <dbReference type="NCBI Taxonomy" id="652676"/>
    <lineage>
        <taxon>unclassified sequences</taxon>
        <taxon>metagenomes</taxon>
        <taxon>ecological metagenomes</taxon>
    </lineage>
</organism>
<dbReference type="Gene3D" id="3.20.20.20">
    <property type="entry name" value="Dihydropteroate synthase-like"/>
    <property type="match status" value="1"/>
</dbReference>
<feature type="domain" description="Pterin-binding" evidence="9">
    <location>
        <begin position="120"/>
        <end position="373"/>
    </location>
</feature>
<dbReference type="InterPro" id="IPR016227">
    <property type="entry name" value="Dihydropteroate_synthase_prd"/>
</dbReference>
<evidence type="ECO:0000256" key="7">
    <source>
        <dbReference type="ARBA" id="ARBA00022842"/>
    </source>
</evidence>
<dbReference type="CDD" id="cd00739">
    <property type="entry name" value="DHPS"/>
    <property type="match status" value="1"/>
</dbReference>
<dbReference type="InterPro" id="IPR045031">
    <property type="entry name" value="DHP_synth-like"/>
</dbReference>
<comment type="catalytic activity">
    <reaction evidence="1">
        <text>(7,8-dihydropterin-6-yl)methyl diphosphate + 4-aminobenzoate = 7,8-dihydropteroate + diphosphate</text>
        <dbReference type="Rhea" id="RHEA:19949"/>
        <dbReference type="ChEBI" id="CHEBI:17836"/>
        <dbReference type="ChEBI" id="CHEBI:17839"/>
        <dbReference type="ChEBI" id="CHEBI:33019"/>
        <dbReference type="ChEBI" id="CHEBI:72950"/>
        <dbReference type="EC" id="2.5.1.15"/>
    </reaction>
</comment>
<dbReference type="EMBL" id="FPHF01000113">
    <property type="protein sequence ID" value="SFV69298.1"/>
    <property type="molecule type" value="Genomic_DNA"/>
</dbReference>
<keyword evidence="6" id="KW-0479">Metal-binding</keyword>
<dbReference type="NCBIfam" id="TIGR01496">
    <property type="entry name" value="DHPS"/>
    <property type="match status" value="1"/>
</dbReference>
<dbReference type="GO" id="GO:0046656">
    <property type="term" value="P:folic acid biosynthetic process"/>
    <property type="evidence" value="ECO:0007669"/>
    <property type="project" value="UniProtKB-KW"/>
</dbReference>
<dbReference type="PIRSF" id="PIRSF000501">
    <property type="entry name" value="DHPS_Campy_prd"/>
    <property type="match status" value="1"/>
</dbReference>
<keyword evidence="8" id="KW-0289">Folate biosynthesis</keyword>
<comment type="cofactor">
    <cofactor evidence="2">
        <name>Mg(2+)</name>
        <dbReference type="ChEBI" id="CHEBI:18420"/>
    </cofactor>
</comment>
<dbReference type="PROSITE" id="PS00793">
    <property type="entry name" value="DHPS_2"/>
    <property type="match status" value="1"/>
</dbReference>
<dbReference type="GO" id="GO:0046872">
    <property type="term" value="F:metal ion binding"/>
    <property type="evidence" value="ECO:0007669"/>
    <property type="project" value="UniProtKB-KW"/>
</dbReference>